<proteinExistence type="predicted"/>
<feature type="transmembrane region" description="Helical" evidence="1">
    <location>
        <begin position="104"/>
        <end position="125"/>
    </location>
</feature>
<sequence>MSGNIDLIAMLGNLSRSLFPVQSVIVGIAYMLGILFFITALQKLRKIGDERANSSSQESIFVPMAYILLGAALLFLPSALEALSNTTFGVGNVLSYTDYNKNSVFGSIGLIIRIAGLIWFVRGAVLLTHASHPGSQGQDGLKGFMFLFAGILAVNFDNTVSVIATIFSKIAAFTLNSTRA</sequence>
<keyword evidence="1" id="KW-1133">Transmembrane helix</keyword>
<dbReference type="EMBL" id="UGOD01000001">
    <property type="protein sequence ID" value="STX50519.1"/>
    <property type="molecule type" value="Genomic_DNA"/>
</dbReference>
<name>A0A378JJY2_9GAMM</name>
<dbReference type="AlphaFoldDB" id="A0A378JJY2"/>
<evidence type="ECO:0000256" key="1">
    <source>
        <dbReference type="SAM" id="Phobius"/>
    </source>
</evidence>
<reference evidence="2 3" key="1">
    <citation type="submission" date="2018-06" db="EMBL/GenBank/DDBJ databases">
        <authorList>
            <consortium name="Pathogen Informatics"/>
            <person name="Doyle S."/>
        </authorList>
    </citation>
    <scope>NUCLEOTIDE SEQUENCE [LARGE SCALE GENOMIC DNA]</scope>
    <source>
        <strain evidence="2 3">NCTC13316</strain>
    </source>
</reference>
<dbReference type="OrthoDB" id="5640237at2"/>
<dbReference type="RefSeq" id="WP_115330231.1">
    <property type="nucleotide sequence ID" value="NZ_CAAAHP010000004.1"/>
</dbReference>
<evidence type="ECO:0000313" key="2">
    <source>
        <dbReference type="EMBL" id="STX50519.1"/>
    </source>
</evidence>
<evidence type="ECO:0000313" key="3">
    <source>
        <dbReference type="Proteomes" id="UP000254794"/>
    </source>
</evidence>
<keyword evidence="1" id="KW-0812">Transmembrane</keyword>
<feature type="transmembrane region" description="Helical" evidence="1">
    <location>
        <begin position="146"/>
        <end position="167"/>
    </location>
</feature>
<organism evidence="2 3">
    <name type="scientific">Legionella busanensis</name>
    <dbReference type="NCBI Taxonomy" id="190655"/>
    <lineage>
        <taxon>Bacteria</taxon>
        <taxon>Pseudomonadati</taxon>
        <taxon>Pseudomonadota</taxon>
        <taxon>Gammaproteobacteria</taxon>
        <taxon>Legionellales</taxon>
        <taxon>Legionellaceae</taxon>
        <taxon>Legionella</taxon>
    </lineage>
</organism>
<gene>
    <name evidence="2" type="ORF">NCTC13316_00601</name>
</gene>
<keyword evidence="3" id="KW-1185">Reference proteome</keyword>
<protein>
    <submittedName>
        <fullName evidence="2">Protein IcmC (DotV)-like protein</fullName>
    </submittedName>
</protein>
<keyword evidence="1" id="KW-0472">Membrane</keyword>
<dbReference type="Proteomes" id="UP000254794">
    <property type="component" value="Unassembled WGS sequence"/>
</dbReference>
<feature type="transmembrane region" description="Helical" evidence="1">
    <location>
        <begin position="61"/>
        <end position="84"/>
    </location>
</feature>
<accession>A0A378JJY2</accession>
<feature type="transmembrane region" description="Helical" evidence="1">
    <location>
        <begin position="20"/>
        <end position="41"/>
    </location>
</feature>